<protein>
    <submittedName>
        <fullName evidence="1">Uncharacterized protein</fullName>
    </submittedName>
</protein>
<dbReference type="Proteomes" id="UP000244224">
    <property type="component" value="Unassembled WGS sequence"/>
</dbReference>
<dbReference type="RefSeq" id="WP_108127862.1">
    <property type="nucleotide sequence ID" value="NZ_QBKP01000002.1"/>
</dbReference>
<proteinExistence type="predicted"/>
<dbReference type="AlphaFoldDB" id="A0A2T6B8T7"/>
<gene>
    <name evidence="1" type="ORF">C8N34_102218</name>
</gene>
<accession>A0A2T6B8T7</accession>
<evidence type="ECO:0000313" key="1">
    <source>
        <dbReference type="EMBL" id="PTX52438.1"/>
    </source>
</evidence>
<comment type="caution">
    <text evidence="1">The sequence shown here is derived from an EMBL/GenBank/DDBJ whole genome shotgun (WGS) entry which is preliminary data.</text>
</comment>
<keyword evidence="2" id="KW-1185">Reference proteome</keyword>
<dbReference type="EMBL" id="QBKP01000002">
    <property type="protein sequence ID" value="PTX52438.1"/>
    <property type="molecule type" value="Genomic_DNA"/>
</dbReference>
<organism evidence="1 2">
    <name type="scientific">Gemmobacter caeni</name>
    <dbReference type="NCBI Taxonomy" id="589035"/>
    <lineage>
        <taxon>Bacteria</taxon>
        <taxon>Pseudomonadati</taxon>
        <taxon>Pseudomonadota</taxon>
        <taxon>Alphaproteobacteria</taxon>
        <taxon>Rhodobacterales</taxon>
        <taxon>Paracoccaceae</taxon>
        <taxon>Gemmobacter</taxon>
    </lineage>
</organism>
<sequence length="118" mass="12590">MNGSETYLFRARSAEEQAMREAQVRLILSSLEEASGAPAPVLVGLTPDGVELLTWLLDLGSAPGSFPPASMIRTIATGRPGVMVMIAPELAGRMRSLVELGEARHRAGLTDPALIRIH</sequence>
<reference evidence="1 2" key="1">
    <citation type="submission" date="2018-04" db="EMBL/GenBank/DDBJ databases">
        <title>Genomic Encyclopedia of Archaeal and Bacterial Type Strains, Phase II (KMG-II): from individual species to whole genera.</title>
        <authorList>
            <person name="Goeker M."/>
        </authorList>
    </citation>
    <scope>NUCLEOTIDE SEQUENCE [LARGE SCALE GENOMIC DNA]</scope>
    <source>
        <strain evidence="1 2">DSM 21823</strain>
    </source>
</reference>
<evidence type="ECO:0000313" key="2">
    <source>
        <dbReference type="Proteomes" id="UP000244224"/>
    </source>
</evidence>
<name>A0A2T6B8T7_9RHOB</name>